<organism evidence="1 2">
    <name type="scientific">Natrinema gari JCM 14663</name>
    <dbReference type="NCBI Taxonomy" id="1230459"/>
    <lineage>
        <taxon>Archaea</taxon>
        <taxon>Methanobacteriati</taxon>
        <taxon>Methanobacteriota</taxon>
        <taxon>Stenosarchaea group</taxon>
        <taxon>Halobacteria</taxon>
        <taxon>Halobacteriales</taxon>
        <taxon>Natrialbaceae</taxon>
        <taxon>Natrinema</taxon>
    </lineage>
</organism>
<evidence type="ECO:0000313" key="2">
    <source>
        <dbReference type="Proteomes" id="UP000011592"/>
    </source>
</evidence>
<comment type="caution">
    <text evidence="1">The sequence shown here is derived from an EMBL/GenBank/DDBJ whole genome shotgun (WGS) entry which is preliminary data.</text>
</comment>
<dbReference type="AlphaFoldDB" id="L9ZFC4"/>
<dbReference type="EMBL" id="AOIJ01000030">
    <property type="protein sequence ID" value="ELY83898.1"/>
    <property type="molecule type" value="Genomic_DNA"/>
</dbReference>
<evidence type="ECO:0000313" key="1">
    <source>
        <dbReference type="EMBL" id="ELY83898.1"/>
    </source>
</evidence>
<accession>L9ZFC4</accession>
<gene>
    <name evidence="1" type="ORF">C486_01674</name>
</gene>
<keyword evidence="2" id="KW-1185">Reference proteome</keyword>
<protein>
    <submittedName>
        <fullName evidence="1">Uncharacterized protein</fullName>
    </submittedName>
</protein>
<reference evidence="1 2" key="1">
    <citation type="journal article" date="2014" name="PLoS Genet.">
        <title>Phylogenetically driven sequencing of extremely halophilic archaea reveals strategies for static and dynamic osmo-response.</title>
        <authorList>
            <person name="Becker E.A."/>
            <person name="Seitzer P.M."/>
            <person name="Tritt A."/>
            <person name="Larsen D."/>
            <person name="Krusor M."/>
            <person name="Yao A.I."/>
            <person name="Wu D."/>
            <person name="Madern D."/>
            <person name="Eisen J.A."/>
            <person name="Darling A.E."/>
            <person name="Facciotti M.T."/>
        </authorList>
    </citation>
    <scope>NUCLEOTIDE SEQUENCE [LARGE SCALE GENOMIC DNA]</scope>
    <source>
        <strain evidence="1 2">JCM 14663</strain>
    </source>
</reference>
<name>L9ZFC4_9EURY</name>
<proteinExistence type="predicted"/>
<sequence>MEMSDDIASTPQGSVCNLDRLDYTKGIPGFDPTRVRL</sequence>
<dbReference type="Proteomes" id="UP000011592">
    <property type="component" value="Unassembled WGS sequence"/>
</dbReference>